<dbReference type="EMBL" id="APNK01000003">
    <property type="protein sequence ID" value="KEZ78578.1"/>
    <property type="molecule type" value="Genomic_DNA"/>
</dbReference>
<evidence type="ECO:0000313" key="6">
    <source>
        <dbReference type="EMBL" id="KEZ78578.1"/>
    </source>
</evidence>
<comment type="similarity">
    <text evidence="2">Belongs to the bacterial solute-binding protein 2 family.</text>
</comment>
<feature type="domain" description="Periplasmic binding protein" evidence="5">
    <location>
        <begin position="38"/>
        <end position="307"/>
    </location>
</feature>
<dbReference type="OrthoDB" id="7317090at2"/>
<feature type="chain" id="PRO_5001776776" evidence="4">
    <location>
        <begin position="32"/>
        <end position="379"/>
    </location>
</feature>
<dbReference type="SUPFAM" id="SSF53822">
    <property type="entry name" value="Periplasmic binding protein-like I"/>
    <property type="match status" value="1"/>
</dbReference>
<keyword evidence="3 4" id="KW-0732">Signal</keyword>
<feature type="signal peptide" evidence="4">
    <location>
        <begin position="1"/>
        <end position="31"/>
    </location>
</feature>
<reference evidence="6 7" key="1">
    <citation type="submission" date="2013-03" db="EMBL/GenBank/DDBJ databases">
        <title>Salinisphaera hydrothermalis C41B8 Genome Sequencing.</title>
        <authorList>
            <person name="Li C."/>
            <person name="Lai Q."/>
            <person name="Shao Z."/>
        </authorList>
    </citation>
    <scope>NUCLEOTIDE SEQUENCE [LARGE SCALE GENOMIC DNA]</scope>
    <source>
        <strain evidence="6 7">C41B8</strain>
    </source>
</reference>
<dbReference type="STRING" id="1304275.C41B8_03146"/>
<dbReference type="GO" id="GO:0030313">
    <property type="term" value="C:cell envelope"/>
    <property type="evidence" value="ECO:0007669"/>
    <property type="project" value="UniProtKB-SubCell"/>
</dbReference>
<evidence type="ECO:0000259" key="5">
    <source>
        <dbReference type="Pfam" id="PF13407"/>
    </source>
</evidence>
<gene>
    <name evidence="6" type="ORF">C41B8_03146</name>
</gene>
<accession>A0A084IPE4</accession>
<evidence type="ECO:0000313" key="7">
    <source>
        <dbReference type="Proteomes" id="UP000028302"/>
    </source>
</evidence>
<organism evidence="6 7">
    <name type="scientific">Salinisphaera hydrothermalis (strain C41B8)</name>
    <dbReference type="NCBI Taxonomy" id="1304275"/>
    <lineage>
        <taxon>Bacteria</taxon>
        <taxon>Pseudomonadati</taxon>
        <taxon>Pseudomonadota</taxon>
        <taxon>Gammaproteobacteria</taxon>
        <taxon>Salinisphaerales</taxon>
        <taxon>Salinisphaeraceae</taxon>
        <taxon>Salinisphaera</taxon>
    </lineage>
</organism>
<dbReference type="InterPro" id="IPR025997">
    <property type="entry name" value="SBP_2_dom"/>
</dbReference>
<dbReference type="InterPro" id="IPR028082">
    <property type="entry name" value="Peripla_BP_I"/>
</dbReference>
<protein>
    <submittedName>
        <fullName evidence="6">Sugar ABC transporter substrate-binding protein</fullName>
    </submittedName>
</protein>
<dbReference type="AlphaFoldDB" id="A0A084IPE4"/>
<dbReference type="PANTHER" id="PTHR46847">
    <property type="entry name" value="D-ALLOSE-BINDING PERIPLASMIC PROTEIN-RELATED"/>
    <property type="match status" value="1"/>
</dbReference>
<evidence type="ECO:0000256" key="1">
    <source>
        <dbReference type="ARBA" id="ARBA00004196"/>
    </source>
</evidence>
<dbReference type="GO" id="GO:0055085">
    <property type="term" value="P:transmembrane transport"/>
    <property type="evidence" value="ECO:0007669"/>
    <property type="project" value="UniProtKB-ARBA"/>
</dbReference>
<evidence type="ECO:0000256" key="4">
    <source>
        <dbReference type="SAM" id="SignalP"/>
    </source>
</evidence>
<name>A0A084IPE4_SALHC</name>
<sequence>MRTFKTRSLSIAFALLALAVGTVAVAGNAQAAGKKYNVYLSMSYIGNDWQSEAKNMVTAMSKYYSDKVNFHVQVAGTNAQKQIQQINGMVQAGADAIIVYPISPNALNAVVRNACRRGVVVMAYDSEITEPCAHNVTIDQHEAGTKTAQWLADTLDHKGNIVMVTGVPGTSVDKARTEAAMKVFKKYPNLHVIAKPNGMWSQAVARKVLSQVVATHGWDNIDGLWMQVGCYTATSMQLEAGIPNDKLRPCAGEASNGHRVQMLASDAVKGASDTYKPVGLKSISYGSPIYSGALAFKLALAKLEGKKQSLPHHIKLPLPLATSDEVKLCQTGSYKELADGCNVFDPSRVPPGWFSDIYSKDTPEVGFQAALNAKPEPRP</sequence>
<dbReference type="Pfam" id="PF13407">
    <property type="entry name" value="Peripla_BP_4"/>
    <property type="match status" value="1"/>
</dbReference>
<dbReference type="Gene3D" id="3.40.50.2300">
    <property type="match status" value="2"/>
</dbReference>
<evidence type="ECO:0000256" key="3">
    <source>
        <dbReference type="ARBA" id="ARBA00022729"/>
    </source>
</evidence>
<dbReference type="CDD" id="cd19998">
    <property type="entry name" value="PBP1_ABC_sugar_binding-like"/>
    <property type="match status" value="1"/>
</dbReference>
<comment type="caution">
    <text evidence="6">The sequence shown here is derived from an EMBL/GenBank/DDBJ whole genome shotgun (WGS) entry which is preliminary data.</text>
</comment>
<evidence type="ECO:0000256" key="2">
    <source>
        <dbReference type="ARBA" id="ARBA00007639"/>
    </source>
</evidence>
<proteinExistence type="inferred from homology"/>
<comment type="subcellular location">
    <subcellularLocation>
        <location evidence="1">Cell envelope</location>
    </subcellularLocation>
</comment>
<dbReference type="GO" id="GO:0030246">
    <property type="term" value="F:carbohydrate binding"/>
    <property type="evidence" value="ECO:0007669"/>
    <property type="project" value="UniProtKB-ARBA"/>
</dbReference>
<keyword evidence="7" id="KW-1185">Reference proteome</keyword>
<dbReference type="PANTHER" id="PTHR46847:SF1">
    <property type="entry name" value="D-ALLOSE-BINDING PERIPLASMIC PROTEIN-RELATED"/>
    <property type="match status" value="1"/>
</dbReference>
<dbReference type="eggNOG" id="COG1879">
    <property type="taxonomic scope" value="Bacteria"/>
</dbReference>
<dbReference type="RefSeq" id="WP_051882926.1">
    <property type="nucleotide sequence ID" value="NZ_APNK01000003.1"/>
</dbReference>
<dbReference type="Proteomes" id="UP000028302">
    <property type="component" value="Unassembled WGS sequence"/>
</dbReference>